<gene>
    <name evidence="1" type="ORF">PAHAL_3G113700</name>
</gene>
<protein>
    <submittedName>
        <fullName evidence="1">Uncharacterized protein</fullName>
    </submittedName>
</protein>
<sequence>MLVESMKMLTKFWKLCCIKAMVTGEFLPRNVVVRKNWVEQRLSNDLGRFLG</sequence>
<dbReference type="Proteomes" id="UP000243499">
    <property type="component" value="Chromosome 3"/>
</dbReference>
<dbReference type="EMBL" id="CM008048">
    <property type="protein sequence ID" value="PVH61752.1"/>
    <property type="molecule type" value="Genomic_DNA"/>
</dbReference>
<dbReference type="Gramene" id="PVH61752">
    <property type="protein sequence ID" value="PVH61752"/>
    <property type="gene ID" value="PAHAL_3G113700"/>
</dbReference>
<dbReference type="AlphaFoldDB" id="A0A2T8KHZ8"/>
<proteinExistence type="predicted"/>
<evidence type="ECO:0000313" key="1">
    <source>
        <dbReference type="EMBL" id="PVH61752.1"/>
    </source>
</evidence>
<reference evidence="1" key="1">
    <citation type="submission" date="2018-04" db="EMBL/GenBank/DDBJ databases">
        <title>WGS assembly of Panicum hallii.</title>
        <authorList>
            <person name="Lovell J."/>
            <person name="Jenkins J."/>
            <person name="Lowry D."/>
            <person name="Mamidi S."/>
            <person name="Sreedasyam A."/>
            <person name="Weng X."/>
            <person name="Barry K."/>
            <person name="Bonette J."/>
            <person name="Campitelli B."/>
            <person name="Daum C."/>
            <person name="Gordon S."/>
            <person name="Gould B."/>
            <person name="Lipzen A."/>
            <person name="Macqueen A."/>
            <person name="Palacio-Mejia J."/>
            <person name="Plott C."/>
            <person name="Shakirov E."/>
            <person name="Shu S."/>
            <person name="Yoshinaga Y."/>
            <person name="Zane M."/>
            <person name="Rokhsar D."/>
            <person name="Grimwood J."/>
            <person name="Schmutz J."/>
            <person name="Juenger T."/>
        </authorList>
    </citation>
    <scope>NUCLEOTIDE SEQUENCE [LARGE SCALE GENOMIC DNA]</scope>
    <source>
        <strain evidence="1">FIL2</strain>
    </source>
</reference>
<name>A0A2T8KHZ8_9POAL</name>
<accession>A0A2T8KHZ8</accession>
<organism evidence="1">
    <name type="scientific">Panicum hallii</name>
    <dbReference type="NCBI Taxonomy" id="206008"/>
    <lineage>
        <taxon>Eukaryota</taxon>
        <taxon>Viridiplantae</taxon>
        <taxon>Streptophyta</taxon>
        <taxon>Embryophyta</taxon>
        <taxon>Tracheophyta</taxon>
        <taxon>Spermatophyta</taxon>
        <taxon>Magnoliopsida</taxon>
        <taxon>Liliopsida</taxon>
        <taxon>Poales</taxon>
        <taxon>Poaceae</taxon>
        <taxon>PACMAD clade</taxon>
        <taxon>Panicoideae</taxon>
        <taxon>Panicodae</taxon>
        <taxon>Paniceae</taxon>
        <taxon>Panicinae</taxon>
        <taxon>Panicum</taxon>
        <taxon>Panicum sect. Panicum</taxon>
    </lineage>
</organism>